<keyword evidence="3" id="KW-1185">Reference proteome</keyword>
<evidence type="ECO:0000313" key="3">
    <source>
        <dbReference type="Proteomes" id="UP001222027"/>
    </source>
</evidence>
<comment type="caution">
    <text evidence="2">The sequence shown here is derived from an EMBL/GenBank/DDBJ whole genome shotgun (WGS) entry which is preliminary data.</text>
</comment>
<sequence>MMLEQKVQTLTCWTWGCSDYESLREGGEQQRRRRPDITEEEEEEETKAAIGSSLPSIVGAPSVDGGFLYLVPVESQRDLALLEQDLWGFFIGPKDAEVAVQGRVIIRTWWPSSSAEGARPAFARASRLVLPPVAARRRRGLALSLLEFANGVTKSFPHQNKLLFGWEKDWIVMMLRYNSSSLKMDMQMKIRVTSFMVTAWKEVYSSGKTTENPTGL</sequence>
<reference evidence="2 3" key="1">
    <citation type="submission" date="2022-12" db="EMBL/GenBank/DDBJ databases">
        <title>Chromosome-scale assembly of the Ensete ventricosum genome.</title>
        <authorList>
            <person name="Dussert Y."/>
            <person name="Stocks J."/>
            <person name="Wendawek A."/>
            <person name="Woldeyes F."/>
            <person name="Nichols R.A."/>
            <person name="Borrell J.S."/>
        </authorList>
    </citation>
    <scope>NUCLEOTIDE SEQUENCE [LARGE SCALE GENOMIC DNA]</scope>
    <source>
        <strain evidence="3">cv. Maze</strain>
        <tissue evidence="2">Seeds</tissue>
    </source>
</reference>
<dbReference type="Proteomes" id="UP001222027">
    <property type="component" value="Unassembled WGS sequence"/>
</dbReference>
<protein>
    <recommendedName>
        <fullName evidence="4">DUF4283 domain-containing protein</fullName>
    </recommendedName>
</protein>
<dbReference type="EMBL" id="JAQQAF010000006">
    <property type="protein sequence ID" value="KAJ8479166.1"/>
    <property type="molecule type" value="Genomic_DNA"/>
</dbReference>
<dbReference type="AlphaFoldDB" id="A0AAV8PC72"/>
<evidence type="ECO:0008006" key="4">
    <source>
        <dbReference type="Google" id="ProtNLM"/>
    </source>
</evidence>
<evidence type="ECO:0000256" key="1">
    <source>
        <dbReference type="SAM" id="MobiDB-lite"/>
    </source>
</evidence>
<accession>A0AAV8PC72</accession>
<name>A0AAV8PC72_ENSVE</name>
<feature type="region of interest" description="Disordered" evidence="1">
    <location>
        <begin position="24"/>
        <end position="51"/>
    </location>
</feature>
<evidence type="ECO:0000313" key="2">
    <source>
        <dbReference type="EMBL" id="KAJ8479166.1"/>
    </source>
</evidence>
<organism evidence="2 3">
    <name type="scientific">Ensete ventricosum</name>
    <name type="common">Abyssinian banana</name>
    <name type="synonym">Musa ensete</name>
    <dbReference type="NCBI Taxonomy" id="4639"/>
    <lineage>
        <taxon>Eukaryota</taxon>
        <taxon>Viridiplantae</taxon>
        <taxon>Streptophyta</taxon>
        <taxon>Embryophyta</taxon>
        <taxon>Tracheophyta</taxon>
        <taxon>Spermatophyta</taxon>
        <taxon>Magnoliopsida</taxon>
        <taxon>Liliopsida</taxon>
        <taxon>Zingiberales</taxon>
        <taxon>Musaceae</taxon>
        <taxon>Ensete</taxon>
    </lineage>
</organism>
<gene>
    <name evidence="2" type="ORF">OPV22_022893</name>
</gene>
<proteinExistence type="predicted"/>